<evidence type="ECO:0000256" key="18">
    <source>
        <dbReference type="ARBA" id="ARBA00030689"/>
    </source>
</evidence>
<evidence type="ECO:0000256" key="14">
    <source>
        <dbReference type="ARBA" id="ARBA00022833"/>
    </source>
</evidence>
<keyword evidence="17" id="KW-0539">Nucleus</keyword>
<dbReference type="FunCoup" id="E2BW26">
    <property type="interactions" value="1811"/>
</dbReference>
<evidence type="ECO:0000313" key="28">
    <source>
        <dbReference type="Proteomes" id="UP000008237"/>
    </source>
</evidence>
<evidence type="ECO:0000256" key="3">
    <source>
        <dbReference type="ARBA" id="ARBA00004123"/>
    </source>
</evidence>
<dbReference type="AlphaFoldDB" id="E2BW26"/>
<dbReference type="GO" id="GO:0000340">
    <property type="term" value="F:RNA 7-methylguanosine cap binding"/>
    <property type="evidence" value="ECO:0007669"/>
    <property type="project" value="UniProtKB-ARBA"/>
</dbReference>
<dbReference type="PANTHER" id="PTHR12553:SF49">
    <property type="entry name" value="ZINC PHOSPHODIESTERASE ELAC PROTEIN 2"/>
    <property type="match status" value="1"/>
</dbReference>
<evidence type="ECO:0000256" key="25">
    <source>
        <dbReference type="SAM" id="MobiDB-lite"/>
    </source>
</evidence>
<comment type="function">
    <text evidence="23">Zinc phosphodiesterase, which displays mitochondrial tRNA 3'-processing endonuclease activity. Involved in tRNA maturation, by removing a 3'-trailer from precursor tRNA. Associates with mitochondrial DNA complexes at the nucleoids to initiate RNA processing and ribosome assembly.</text>
</comment>
<evidence type="ECO:0000259" key="26">
    <source>
        <dbReference type="Pfam" id="PF13691"/>
    </source>
</evidence>
<dbReference type="OrthoDB" id="527344at2759"/>
<keyword evidence="15" id="KW-0809">Transit peptide</keyword>
<dbReference type="Pfam" id="PF13691">
    <property type="entry name" value="Lactamase_B_4"/>
    <property type="match status" value="1"/>
</dbReference>
<dbReference type="InterPro" id="IPR047151">
    <property type="entry name" value="RNZ2-like"/>
</dbReference>
<evidence type="ECO:0000256" key="21">
    <source>
        <dbReference type="ARBA" id="ARBA00032616"/>
    </source>
</evidence>
<evidence type="ECO:0000256" key="20">
    <source>
        <dbReference type="ARBA" id="ARBA00032104"/>
    </source>
</evidence>
<dbReference type="GO" id="GO:0046872">
    <property type="term" value="F:metal ion binding"/>
    <property type="evidence" value="ECO:0007669"/>
    <property type="project" value="UniProtKB-KW"/>
</dbReference>
<dbReference type="CDD" id="cd07718">
    <property type="entry name" value="RNaseZ_ELAC1_ELAC2-C-term-like_MBL-fold"/>
    <property type="match status" value="1"/>
</dbReference>
<keyword evidence="13" id="KW-0378">Hydrolase</keyword>
<dbReference type="Pfam" id="PF01652">
    <property type="entry name" value="IF4E"/>
    <property type="match status" value="1"/>
</dbReference>
<dbReference type="FunFam" id="3.60.15.10:FF:000014">
    <property type="entry name" value="Zinc phosphodiesterase ELAC protein 2"/>
    <property type="match status" value="1"/>
</dbReference>
<organism evidence="28">
    <name type="scientific">Harpegnathos saltator</name>
    <name type="common">Jerdon's jumping ant</name>
    <dbReference type="NCBI Taxonomy" id="610380"/>
    <lineage>
        <taxon>Eukaryota</taxon>
        <taxon>Metazoa</taxon>
        <taxon>Ecdysozoa</taxon>
        <taxon>Arthropoda</taxon>
        <taxon>Hexapoda</taxon>
        <taxon>Insecta</taxon>
        <taxon>Pterygota</taxon>
        <taxon>Neoptera</taxon>
        <taxon>Endopterygota</taxon>
        <taxon>Hymenoptera</taxon>
        <taxon>Apocrita</taxon>
        <taxon>Aculeata</taxon>
        <taxon>Formicoidea</taxon>
        <taxon>Formicidae</taxon>
        <taxon>Ponerinae</taxon>
        <taxon>Ponerini</taxon>
        <taxon>Harpegnathos</taxon>
    </lineage>
</organism>
<comment type="catalytic activity">
    <reaction evidence="1">
        <text>Endonucleolytic cleavage of RNA, removing extra 3' nucleotides from tRNA precursor, generating 3' termini of tRNAs. A 3'-hydroxy group is left at the tRNA terminus and a 5'-phosphoryl group is left at the trailer molecule.</text>
        <dbReference type="EC" id="3.1.26.11"/>
    </reaction>
</comment>
<accession>E2BW26</accession>
<feature type="compositionally biased region" description="Basic and acidic residues" evidence="25">
    <location>
        <begin position="1"/>
        <end position="12"/>
    </location>
</feature>
<evidence type="ECO:0000256" key="13">
    <source>
        <dbReference type="ARBA" id="ARBA00022801"/>
    </source>
</evidence>
<feature type="compositionally biased region" description="Basic and acidic residues" evidence="25">
    <location>
        <begin position="19"/>
        <end position="29"/>
    </location>
</feature>
<protein>
    <recommendedName>
        <fullName evidence="7">Zinc phosphodiesterase ELAC protein 2</fullName>
        <ecNumber evidence="6">3.1.26.11</ecNumber>
    </recommendedName>
    <alternativeName>
        <fullName evidence="21">ElaC homolog protein 2</fullName>
    </alternativeName>
    <alternativeName>
        <fullName evidence="19">Ribonuclease Z 2</fullName>
    </alternativeName>
    <alternativeName>
        <fullName evidence="22">eIF-4F 25 kDa subunit</fullName>
    </alternativeName>
    <alternativeName>
        <fullName evidence="20">tRNA 3 endonuclease 2</fullName>
    </alternativeName>
    <alternativeName>
        <fullName evidence="18">tRNase Z 2</fullName>
    </alternativeName>
</protein>
<dbReference type="GO" id="GO:0042781">
    <property type="term" value="F:3'-tRNA processing endoribonuclease activity"/>
    <property type="evidence" value="ECO:0007669"/>
    <property type="project" value="UniProtKB-EC"/>
</dbReference>
<comment type="similarity">
    <text evidence="5">Belongs to the RNase Z family.</text>
</comment>
<dbReference type="SUPFAM" id="SSF56281">
    <property type="entry name" value="Metallo-hydrolase/oxidoreductase"/>
    <property type="match status" value="2"/>
</dbReference>
<keyword evidence="28" id="KW-1185">Reference proteome</keyword>
<evidence type="ECO:0000256" key="11">
    <source>
        <dbReference type="ARBA" id="ARBA00022723"/>
    </source>
</evidence>
<dbReference type="InParanoid" id="E2BW26"/>
<comment type="cofactor">
    <cofactor evidence="2">
        <name>Zn(2+)</name>
        <dbReference type="ChEBI" id="CHEBI:29105"/>
    </cofactor>
</comment>
<keyword evidence="10" id="KW-0540">Nuclease</keyword>
<reference evidence="27 28" key="1">
    <citation type="journal article" date="2010" name="Science">
        <title>Genomic comparison of the ants Camponotus floridanus and Harpegnathos saltator.</title>
        <authorList>
            <person name="Bonasio R."/>
            <person name="Zhang G."/>
            <person name="Ye C."/>
            <person name="Mutti N.S."/>
            <person name="Fang X."/>
            <person name="Qin N."/>
            <person name="Donahue G."/>
            <person name="Yang P."/>
            <person name="Li Q."/>
            <person name="Li C."/>
            <person name="Zhang P."/>
            <person name="Huang Z."/>
            <person name="Berger S.L."/>
            <person name="Reinberg D."/>
            <person name="Wang J."/>
            <person name="Liebig J."/>
        </authorList>
    </citation>
    <scope>NUCLEOTIDE SEQUENCE [LARGE SCALE GENOMIC DNA]</scope>
    <source>
        <strain evidence="27 28">R22 G/1</strain>
    </source>
</reference>
<feature type="region of interest" description="Disordered" evidence="25">
    <location>
        <begin position="1"/>
        <end position="38"/>
    </location>
</feature>
<evidence type="ECO:0000256" key="16">
    <source>
        <dbReference type="ARBA" id="ARBA00023128"/>
    </source>
</evidence>
<dbReference type="OMA" id="INYICQL"/>
<keyword evidence="8" id="KW-0597">Phosphoprotein</keyword>
<evidence type="ECO:0000256" key="4">
    <source>
        <dbReference type="ARBA" id="ARBA00004305"/>
    </source>
</evidence>
<dbReference type="EC" id="3.1.26.11" evidence="6"/>
<keyword evidence="11" id="KW-0479">Metal-binding</keyword>
<evidence type="ECO:0000313" key="27">
    <source>
        <dbReference type="EMBL" id="EFN80058.1"/>
    </source>
</evidence>
<evidence type="ECO:0000256" key="23">
    <source>
        <dbReference type="ARBA" id="ARBA00046098"/>
    </source>
</evidence>
<dbReference type="EMBL" id="GL451091">
    <property type="protein sequence ID" value="EFN80058.1"/>
    <property type="molecule type" value="Genomic_DNA"/>
</dbReference>
<dbReference type="InterPro" id="IPR001040">
    <property type="entry name" value="TIF_eIF_4E"/>
</dbReference>
<dbReference type="InterPro" id="IPR027794">
    <property type="entry name" value="tRNase_Z_dom"/>
</dbReference>
<evidence type="ECO:0000256" key="6">
    <source>
        <dbReference type="ARBA" id="ARBA00012477"/>
    </source>
</evidence>
<feature type="domain" description="tRNase Z endonuclease" evidence="26">
    <location>
        <begin position="176"/>
        <end position="223"/>
    </location>
</feature>
<dbReference type="Pfam" id="PF23023">
    <property type="entry name" value="Anti-Pycsar_Apyc1"/>
    <property type="match status" value="1"/>
</dbReference>
<keyword evidence="12" id="KW-0255">Endonuclease</keyword>
<dbReference type="InterPro" id="IPR036866">
    <property type="entry name" value="RibonucZ/Hydroxyglut_hydro"/>
</dbReference>
<dbReference type="GO" id="GO:0003743">
    <property type="term" value="F:translation initiation factor activity"/>
    <property type="evidence" value="ECO:0007669"/>
    <property type="project" value="InterPro"/>
</dbReference>
<dbReference type="PROSITE" id="PS00813">
    <property type="entry name" value="IF4E"/>
    <property type="match status" value="1"/>
</dbReference>
<dbReference type="GO" id="GO:0042645">
    <property type="term" value="C:mitochondrial nucleoid"/>
    <property type="evidence" value="ECO:0007669"/>
    <property type="project" value="UniProtKB-ARBA"/>
</dbReference>
<keyword evidence="16" id="KW-0496">Mitochondrion</keyword>
<dbReference type="Gene3D" id="3.60.15.10">
    <property type="entry name" value="Ribonuclease Z/Hydroxyacylglutathione hydrolase-like"/>
    <property type="match status" value="2"/>
</dbReference>
<evidence type="ECO:0000256" key="5">
    <source>
        <dbReference type="ARBA" id="ARBA00007823"/>
    </source>
</evidence>
<evidence type="ECO:0000256" key="17">
    <source>
        <dbReference type="ARBA" id="ARBA00023242"/>
    </source>
</evidence>
<keyword evidence="14" id="KW-0862">Zinc</keyword>
<evidence type="ECO:0000256" key="2">
    <source>
        <dbReference type="ARBA" id="ARBA00001947"/>
    </source>
</evidence>
<evidence type="ECO:0000256" key="8">
    <source>
        <dbReference type="ARBA" id="ARBA00022553"/>
    </source>
</evidence>
<evidence type="ECO:0000256" key="15">
    <source>
        <dbReference type="ARBA" id="ARBA00022946"/>
    </source>
</evidence>
<dbReference type="STRING" id="610380.E2BW26"/>
<evidence type="ECO:0000256" key="1">
    <source>
        <dbReference type="ARBA" id="ARBA00000402"/>
    </source>
</evidence>
<dbReference type="SUPFAM" id="SSF55418">
    <property type="entry name" value="eIF4e-like"/>
    <property type="match status" value="1"/>
</dbReference>
<dbReference type="Gene3D" id="3.30.760.10">
    <property type="entry name" value="RNA Cap, Translation Initiation Factor Eif4e"/>
    <property type="match status" value="1"/>
</dbReference>
<keyword evidence="9" id="KW-0819">tRNA processing</keyword>
<dbReference type="InterPro" id="IPR013471">
    <property type="entry name" value="RNase_Z/BN"/>
</dbReference>
<gene>
    <name evidence="27" type="ORF">EAI_06477</name>
</gene>
<proteinExistence type="inferred from homology"/>
<comment type="subcellular location">
    <subcellularLocation>
        <location evidence="4">Mitochondrion matrix</location>
    </subcellularLocation>
    <subcellularLocation>
        <location evidence="3">Nucleus</location>
    </subcellularLocation>
</comment>
<evidence type="ECO:0000256" key="9">
    <source>
        <dbReference type="ARBA" id="ARBA00022694"/>
    </source>
</evidence>
<evidence type="ECO:0000256" key="19">
    <source>
        <dbReference type="ARBA" id="ARBA00030729"/>
    </source>
</evidence>
<evidence type="ECO:0000256" key="24">
    <source>
        <dbReference type="ARBA" id="ARBA00047136"/>
    </source>
</evidence>
<evidence type="ECO:0000256" key="7">
    <source>
        <dbReference type="ARBA" id="ARBA00013357"/>
    </source>
</evidence>
<evidence type="ECO:0000256" key="12">
    <source>
        <dbReference type="ARBA" id="ARBA00022759"/>
    </source>
</evidence>
<dbReference type="Proteomes" id="UP000008237">
    <property type="component" value="Unassembled WGS sequence"/>
</dbReference>
<evidence type="ECO:0000256" key="10">
    <source>
        <dbReference type="ARBA" id="ARBA00022722"/>
    </source>
</evidence>
<name>E2BW26_HARSA</name>
<dbReference type="HAMAP" id="MF_01818">
    <property type="entry name" value="RNase_Z_BN"/>
    <property type="match status" value="1"/>
</dbReference>
<dbReference type="InterPro" id="IPR019770">
    <property type="entry name" value="TIF_eIF_4E_CS"/>
</dbReference>
<dbReference type="GO" id="GO:0005634">
    <property type="term" value="C:nucleus"/>
    <property type="evidence" value="ECO:0007669"/>
    <property type="project" value="UniProtKB-SubCell"/>
</dbReference>
<dbReference type="GO" id="GO:1990180">
    <property type="term" value="P:mitochondrial tRNA 3'-end processing"/>
    <property type="evidence" value="ECO:0007669"/>
    <property type="project" value="TreeGrafter"/>
</dbReference>
<evidence type="ECO:0000256" key="22">
    <source>
        <dbReference type="ARBA" id="ARBA00032656"/>
    </source>
</evidence>
<comment type="subunit">
    <text evidence="24">Homodimer. Interacts with PTCD1.</text>
</comment>
<dbReference type="PANTHER" id="PTHR12553">
    <property type="entry name" value="ZINC PHOSPHODIESTERASE ELAC PROTEIN 2"/>
    <property type="match status" value="1"/>
</dbReference>
<dbReference type="InterPro" id="IPR023398">
    <property type="entry name" value="TIF_eIF4e-like"/>
</dbReference>
<sequence length="897" mass="102509">MSNKFETLKTTEDSGDEESQSKDNQKVDKGPLPPIEISPNEHKLQYAYALWYSRRSPGKQTSIQSYDQNLKLVGRFASVEQFWGLYSHLVRPSELTTHTDFHLFKVGIKPMWEDEANQKGGKWIVRLRKGLVSRCWENLILAMLGEQFMVGEEICGAVVSIRFQILGSGARGAPRCVYLSTGHISYIFNCGEGTQKLAHEHKYKLIKLEHVFITSANWDNLGGMPGMLLTIQDAGVPKINIHGPKGTVEIFDAIKRFVNLQDLKVHEATCDELQTYKDQVMTVTYIPIAKSTVHEVESTDIGEEVVDNINYYDYMAMSNTKRSLDSTEEKKDKSWVTGQKSDMKLISQAMSYICKLHPRQGKLLLEKCVEKGVKPGPLFGQLKAGKDITLPDGTVVLSKDVCSPPIPGPTFLVVECPSEDYLESFVSHTAFARHQHVTTSMKNDVPYCVVHFTPQKVMDDPRYVDWMEKFGSYTRHIVVNEENECMGVEASHKHQHKLHMLHPEIFPFLNEDCFQKKTRTEDPCIIHRSRTHHTVHLQPELKFDTETEVSLHPKEYVNEIFEIDGFLDALAELQTNVNAQTKALSIVNDYPKILMLGTGSSIPSKVRNTSGILLRIDENNSMLLDCGEGTFGQIVKFYGRSEADNIMRSIKAIYVSHLHADHHIGLIGLMKQRRKVAQDPLYLFAPAHIVAWLQFYHKRFEPIFHRITLISNSELFMDVHEPMEYRYKNMYKTVNVRAIRTVYVNHCPYSYGVSIELKDGNKIVYSGDTMPCENLVKLGQDCDLLIHEATMEDDLVKEAKLKYHSTVSQAIEMGEQMRSKFTLLTHFSQRYAAIPYLPQSENDSRLRNVGIAYDNMQVSLSQLPLLPLMYPTLKVMFNKHCVELEERAAKRQRLMNQ</sequence>